<feature type="domain" description="CUB" evidence="3">
    <location>
        <begin position="1"/>
        <end position="114"/>
    </location>
</feature>
<name>A0A7R9KVN9_9ACAR</name>
<dbReference type="InterPro" id="IPR000859">
    <property type="entry name" value="CUB_dom"/>
</dbReference>
<dbReference type="InterPro" id="IPR053207">
    <property type="entry name" value="Non-NMDA_GluR_Accessory"/>
</dbReference>
<dbReference type="AlphaFoldDB" id="A0A7R9KVN9"/>
<dbReference type="Gene3D" id="2.60.120.290">
    <property type="entry name" value="Spermadhesin, CUB domain"/>
    <property type="match status" value="2"/>
</dbReference>
<evidence type="ECO:0000313" key="4">
    <source>
        <dbReference type="EMBL" id="CAD7629894.1"/>
    </source>
</evidence>
<dbReference type="EMBL" id="OC862024">
    <property type="protein sequence ID" value="CAD7629894.1"/>
    <property type="molecule type" value="Genomic_DNA"/>
</dbReference>
<evidence type="ECO:0000256" key="2">
    <source>
        <dbReference type="PROSITE-ProRule" id="PRU00059"/>
    </source>
</evidence>
<dbReference type="EMBL" id="CAJPIZ010007449">
    <property type="protein sequence ID" value="CAG2110324.1"/>
    <property type="molecule type" value="Genomic_DNA"/>
</dbReference>
<dbReference type="FunFam" id="2.60.120.290:FF:000058">
    <property type="entry name" value="CUB domaincontaining protein"/>
    <property type="match status" value="1"/>
</dbReference>
<evidence type="ECO:0000256" key="1">
    <source>
        <dbReference type="ARBA" id="ARBA00023157"/>
    </source>
</evidence>
<keyword evidence="1" id="KW-1015">Disulfide bond</keyword>
<dbReference type="Proteomes" id="UP000759131">
    <property type="component" value="Unassembled WGS sequence"/>
</dbReference>
<evidence type="ECO:0000313" key="5">
    <source>
        <dbReference type="Proteomes" id="UP000759131"/>
    </source>
</evidence>
<organism evidence="4">
    <name type="scientific">Medioppia subpectinata</name>
    <dbReference type="NCBI Taxonomy" id="1979941"/>
    <lineage>
        <taxon>Eukaryota</taxon>
        <taxon>Metazoa</taxon>
        <taxon>Ecdysozoa</taxon>
        <taxon>Arthropoda</taxon>
        <taxon>Chelicerata</taxon>
        <taxon>Arachnida</taxon>
        <taxon>Acari</taxon>
        <taxon>Acariformes</taxon>
        <taxon>Sarcoptiformes</taxon>
        <taxon>Oribatida</taxon>
        <taxon>Brachypylina</taxon>
        <taxon>Oppioidea</taxon>
        <taxon>Oppiidae</taxon>
        <taxon>Medioppia</taxon>
    </lineage>
</organism>
<dbReference type="PROSITE" id="PS01180">
    <property type="entry name" value="CUB"/>
    <property type="match status" value="2"/>
</dbReference>
<keyword evidence="5" id="KW-1185">Reference proteome</keyword>
<dbReference type="SUPFAM" id="SSF49854">
    <property type="entry name" value="Spermadhesin, CUB domain"/>
    <property type="match status" value="2"/>
</dbReference>
<dbReference type="Pfam" id="PF00431">
    <property type="entry name" value="CUB"/>
    <property type="match status" value="2"/>
</dbReference>
<dbReference type="CDD" id="cd00041">
    <property type="entry name" value="CUB"/>
    <property type="match status" value="2"/>
</dbReference>
<dbReference type="GO" id="GO:0005886">
    <property type="term" value="C:plasma membrane"/>
    <property type="evidence" value="ECO:0007669"/>
    <property type="project" value="TreeGrafter"/>
</dbReference>
<evidence type="ECO:0000259" key="3">
    <source>
        <dbReference type="PROSITE" id="PS01180"/>
    </source>
</evidence>
<protein>
    <recommendedName>
        <fullName evidence="3">CUB domain-containing protein</fullName>
    </recommendedName>
</protein>
<dbReference type="OrthoDB" id="6369184at2759"/>
<comment type="caution">
    <text evidence="2">Lacks conserved residue(s) required for the propagation of feature annotation.</text>
</comment>
<dbReference type="PANTHER" id="PTHR47537">
    <property type="entry name" value="CUBILIN"/>
    <property type="match status" value="1"/>
</dbReference>
<gene>
    <name evidence="4" type="ORF">OSB1V03_LOCUS10309</name>
</gene>
<sequence length="253" mass="28888">MNGTFTSPNYPDTYASNLHCTYHFTGRGKERIQILFTDFDLYLHNEFGPIRDCEGVDAVMVFITINGHKERIDNFCGHKLPSQLMSNGPSMSVEFRTTQTSRTGKGFRAIYRFINNFGISGGTQDDRETVCGFIFNSTIHPNGSFTSPNYPGLYPRDTECHYHFYGQLNQRVHITFAYFDVEGVPPCDSNTASDFVEFSNYRTVDRKMSRNCGVKAPKNVISDNDFFRIAFKTNDKFDGTGFEAFYQFRAHDG</sequence>
<dbReference type="PANTHER" id="PTHR47537:SF2">
    <property type="entry name" value="CUBILIN"/>
    <property type="match status" value="1"/>
</dbReference>
<dbReference type="SMART" id="SM00042">
    <property type="entry name" value="CUB"/>
    <property type="match status" value="2"/>
</dbReference>
<feature type="domain" description="CUB" evidence="3">
    <location>
        <begin position="131"/>
        <end position="249"/>
    </location>
</feature>
<dbReference type="InterPro" id="IPR035914">
    <property type="entry name" value="Sperma_CUB_dom_sf"/>
</dbReference>
<reference evidence="4" key="1">
    <citation type="submission" date="2020-11" db="EMBL/GenBank/DDBJ databases">
        <authorList>
            <person name="Tran Van P."/>
        </authorList>
    </citation>
    <scope>NUCLEOTIDE SEQUENCE</scope>
</reference>
<proteinExistence type="predicted"/>
<accession>A0A7R9KVN9</accession>